<dbReference type="PANTHER" id="PTHR11709:SF71">
    <property type="entry name" value="OXIDOREDUCTASE TPCJ"/>
    <property type="match status" value="1"/>
</dbReference>
<dbReference type="EMBL" id="JAVRRL010000004">
    <property type="protein sequence ID" value="KAK5117615.1"/>
    <property type="molecule type" value="Genomic_DNA"/>
</dbReference>
<gene>
    <name evidence="9" type="ORF">LTR62_005038</name>
</gene>
<evidence type="ECO:0000259" key="6">
    <source>
        <dbReference type="Pfam" id="PF00394"/>
    </source>
</evidence>
<dbReference type="InterPro" id="IPR001117">
    <property type="entry name" value="Cu-oxidase_2nd"/>
</dbReference>
<evidence type="ECO:0000256" key="4">
    <source>
        <dbReference type="ARBA" id="ARBA00023008"/>
    </source>
</evidence>
<dbReference type="GO" id="GO:0016491">
    <property type="term" value="F:oxidoreductase activity"/>
    <property type="evidence" value="ECO:0007669"/>
    <property type="project" value="UniProtKB-KW"/>
</dbReference>
<dbReference type="InterPro" id="IPR011706">
    <property type="entry name" value="Cu-oxidase_C"/>
</dbReference>
<dbReference type="PROSITE" id="PS00080">
    <property type="entry name" value="MULTICOPPER_OXIDASE2"/>
    <property type="match status" value="1"/>
</dbReference>
<feature type="domain" description="Plastocyanin-like" evidence="8">
    <location>
        <begin position="154"/>
        <end position="237"/>
    </location>
</feature>
<evidence type="ECO:0000256" key="3">
    <source>
        <dbReference type="ARBA" id="ARBA00023002"/>
    </source>
</evidence>
<keyword evidence="4" id="KW-0186">Copper</keyword>
<name>A0AAN7YJD6_9PEZI</name>
<evidence type="ECO:0000313" key="9">
    <source>
        <dbReference type="EMBL" id="KAK5117615.1"/>
    </source>
</evidence>
<proteinExistence type="inferred from homology"/>
<evidence type="ECO:0000259" key="8">
    <source>
        <dbReference type="Pfam" id="PF07732"/>
    </source>
</evidence>
<dbReference type="Proteomes" id="UP001310890">
    <property type="component" value="Unassembled WGS sequence"/>
</dbReference>
<dbReference type="AlphaFoldDB" id="A0AAN7YJD6"/>
<evidence type="ECO:0000256" key="2">
    <source>
        <dbReference type="ARBA" id="ARBA00022723"/>
    </source>
</evidence>
<evidence type="ECO:0000256" key="1">
    <source>
        <dbReference type="ARBA" id="ARBA00010609"/>
    </source>
</evidence>
<sequence>MGFVEHFVATITYVVSYFSFTSNGYESRQQTPLFDIPNNVEVANPPGPIFKPPTGRPSDLPGGDLLCDYTKMRGFESCSTPEDRGCWLHNPTTGQQYNITTDYENVNNLPQGIDRYYTLKVSDGHINADGLDFPHGKFFWEPSDPDSYLPDRRYPGPCVQACWGDAFNGTTIHWHGIRQLNTTEADGVPGITQCPIAPGDNFTYTFTARQYGSSWYHSHYSLQYADGAAGPLTIHGPDSGDWDEPKFPILMTDWGHNSAFEAIWSGTLNNQSTLLNGRGNITRFHNSIKHELPIPNPYNISVSSTKVSGRPQRYLLRLINTSFESFFTFAVDNHTLTVISTDFVSIHPYVTNNVTIGIGQRYNVILTAQPINSSARSFWMRAYRPNCFFLDRQGDPGYEKAGLVFYDGATAEPDSSVAGWPIVDAETTACHDEPYDKIHPIVPWIVSPKAAKEEDSLVVQAYKDPGLFPLATFSIGGEDFNPLAIDYSNPTVLNLANDGLWPPRWVVFPENYTETDWVFLVLKGTQGPADPPSRSRFRDPGARQVSSTEHPQSRAVDVPPLTFLTVANNTFSLETANLKFDNPPRRDVVLLPANGYAVIAFRTDNPGSWLMHCHIAQHASFGLALQILERRTDSLANGEASGMITQAQKTCNKWNKWYGDCNNWWWDTTKGSGQYPGFWCDGGLPAFSPDSGI</sequence>
<evidence type="ECO:0000313" key="10">
    <source>
        <dbReference type="Proteomes" id="UP001310890"/>
    </source>
</evidence>
<reference evidence="9" key="1">
    <citation type="submission" date="2023-08" db="EMBL/GenBank/DDBJ databases">
        <title>Black Yeasts Isolated from many extreme environments.</title>
        <authorList>
            <person name="Coleine C."/>
            <person name="Stajich J.E."/>
            <person name="Selbmann L."/>
        </authorList>
    </citation>
    <scope>NUCLEOTIDE SEQUENCE</scope>
    <source>
        <strain evidence="9">CCFEE 5401</strain>
    </source>
</reference>
<protein>
    <recommendedName>
        <fullName evidence="11">Laccase</fullName>
    </recommendedName>
</protein>
<dbReference type="InterPro" id="IPR011707">
    <property type="entry name" value="Cu-oxidase-like_N"/>
</dbReference>
<feature type="region of interest" description="Disordered" evidence="5">
    <location>
        <begin position="527"/>
        <end position="553"/>
    </location>
</feature>
<evidence type="ECO:0000259" key="7">
    <source>
        <dbReference type="Pfam" id="PF07731"/>
    </source>
</evidence>
<accession>A0AAN7YJD6</accession>
<comment type="caution">
    <text evidence="9">The sequence shown here is derived from an EMBL/GenBank/DDBJ whole genome shotgun (WGS) entry which is preliminary data.</text>
</comment>
<keyword evidence="3" id="KW-0560">Oxidoreductase</keyword>
<dbReference type="InterPro" id="IPR002355">
    <property type="entry name" value="Cu_oxidase_Cu_BS"/>
</dbReference>
<dbReference type="SUPFAM" id="SSF49503">
    <property type="entry name" value="Cupredoxins"/>
    <property type="match status" value="2"/>
</dbReference>
<dbReference type="PANTHER" id="PTHR11709">
    <property type="entry name" value="MULTI-COPPER OXIDASE"/>
    <property type="match status" value="1"/>
</dbReference>
<comment type="similarity">
    <text evidence="1">Belongs to the multicopper oxidase family.</text>
</comment>
<organism evidence="9 10">
    <name type="scientific">Meristemomyces frigidus</name>
    <dbReference type="NCBI Taxonomy" id="1508187"/>
    <lineage>
        <taxon>Eukaryota</taxon>
        <taxon>Fungi</taxon>
        <taxon>Dikarya</taxon>
        <taxon>Ascomycota</taxon>
        <taxon>Pezizomycotina</taxon>
        <taxon>Dothideomycetes</taxon>
        <taxon>Dothideomycetidae</taxon>
        <taxon>Mycosphaerellales</taxon>
        <taxon>Teratosphaeriaceae</taxon>
        <taxon>Meristemomyces</taxon>
    </lineage>
</organism>
<evidence type="ECO:0000256" key="5">
    <source>
        <dbReference type="SAM" id="MobiDB-lite"/>
    </source>
</evidence>
<keyword evidence="2" id="KW-0479">Metal-binding</keyword>
<dbReference type="InterPro" id="IPR045087">
    <property type="entry name" value="Cu-oxidase_fam"/>
</dbReference>
<dbReference type="Gene3D" id="2.60.40.420">
    <property type="entry name" value="Cupredoxins - blue copper proteins"/>
    <property type="match status" value="3"/>
</dbReference>
<feature type="domain" description="Plastocyanin-like" evidence="7">
    <location>
        <begin position="573"/>
        <end position="631"/>
    </location>
</feature>
<dbReference type="GO" id="GO:0005507">
    <property type="term" value="F:copper ion binding"/>
    <property type="evidence" value="ECO:0007669"/>
    <property type="project" value="InterPro"/>
</dbReference>
<dbReference type="Pfam" id="PF07731">
    <property type="entry name" value="Cu-oxidase_2"/>
    <property type="match status" value="1"/>
</dbReference>
<evidence type="ECO:0008006" key="11">
    <source>
        <dbReference type="Google" id="ProtNLM"/>
    </source>
</evidence>
<feature type="domain" description="Plastocyanin-like" evidence="6">
    <location>
        <begin position="247"/>
        <end position="384"/>
    </location>
</feature>
<dbReference type="Pfam" id="PF00394">
    <property type="entry name" value="Cu-oxidase"/>
    <property type="match status" value="1"/>
</dbReference>
<dbReference type="Pfam" id="PF07732">
    <property type="entry name" value="Cu-oxidase_3"/>
    <property type="match status" value="1"/>
</dbReference>
<dbReference type="InterPro" id="IPR008972">
    <property type="entry name" value="Cupredoxin"/>
</dbReference>